<reference evidence="3" key="1">
    <citation type="journal article" date="2005" name="Appl. Environ. Microbiol.">
        <title>Identification and characterization of putative virulence genes and gene clusters in Aeromonas hydrophila PPD134/91.</title>
        <authorList>
            <person name="Yu H.B."/>
            <person name="Zhang Y.L."/>
            <person name="Lau Y.L."/>
            <person name="Yao F."/>
            <person name="Vilches S."/>
            <person name="Merino S."/>
            <person name="Tomas J.M."/>
            <person name="Howard S.P."/>
            <person name="Leung K.Y."/>
        </authorList>
    </citation>
    <scope>NUCLEOTIDE SEQUENCE</scope>
    <source>
        <strain evidence="3">PPD134/91</strain>
    </source>
</reference>
<protein>
    <recommendedName>
        <fullName evidence="2">Bacteriophage T5 Orf172 DNA-binding domain-containing protein</fullName>
    </recommendedName>
</protein>
<dbReference type="EMBL" id="AY442269">
    <property type="protein sequence ID" value="AAS46710.1"/>
    <property type="molecule type" value="Genomic_DNA"/>
</dbReference>
<dbReference type="AlphaFoldDB" id="Q5VJ19"/>
<dbReference type="InterPro" id="IPR018306">
    <property type="entry name" value="Phage_T5_Orf172_DNA-bd"/>
</dbReference>
<organism evidence="3">
    <name type="scientific">Aeromonas hydrophila</name>
    <dbReference type="NCBI Taxonomy" id="644"/>
    <lineage>
        <taxon>Bacteria</taxon>
        <taxon>Pseudomonadati</taxon>
        <taxon>Pseudomonadota</taxon>
        <taxon>Gammaproteobacteria</taxon>
        <taxon>Aeromonadales</taxon>
        <taxon>Aeromonadaceae</taxon>
        <taxon>Aeromonas</taxon>
    </lineage>
</organism>
<accession>Q5VJ19</accession>
<feature type="domain" description="Bacteriophage T5 Orf172 DNA-binding" evidence="2">
    <location>
        <begin position="190"/>
        <end position="263"/>
    </location>
</feature>
<evidence type="ECO:0000313" key="3">
    <source>
        <dbReference type="EMBL" id="AAS46710.1"/>
    </source>
</evidence>
<proteinExistence type="predicted"/>
<dbReference type="SMART" id="SM00974">
    <property type="entry name" value="T5orf172"/>
    <property type="match status" value="1"/>
</dbReference>
<feature type="region of interest" description="Disordered" evidence="1">
    <location>
        <begin position="1"/>
        <end position="20"/>
    </location>
</feature>
<evidence type="ECO:0000259" key="2">
    <source>
        <dbReference type="SMART" id="SM00974"/>
    </source>
</evidence>
<name>Q5VJ19_AERHY</name>
<feature type="compositionally biased region" description="Polar residues" evidence="1">
    <location>
        <begin position="9"/>
        <end position="19"/>
    </location>
</feature>
<sequence length="269" mass="30523">MPDLDHPALSNQRTQTMTKAHTRDLSQEVNFPLSPLSVLKRNGRIVGVNFEEEIVYSDSETAAFVLGIPHHTVLQACKTLEAPAVFFSDFCPIDDVSGGDLYEFTRCGLIALIDTLAVPMSSFAVWHYLNEFTHSAQDLAEFMELTHKLERLNSVGMFGIVEISRQFELLKSEQEHYRRSQSSFVYLMECVSTGLFKIGRTADLVSRLKQIQSMSAGRLRIVQYAKGGSELESRLHRDFSGKRQHGEWFSFDDPDLQRIKLLLTREDAA</sequence>
<evidence type="ECO:0000256" key="1">
    <source>
        <dbReference type="SAM" id="MobiDB-lite"/>
    </source>
</evidence>
<dbReference type="Pfam" id="PF13455">
    <property type="entry name" value="MUG113"/>
    <property type="match status" value="1"/>
</dbReference>